<protein>
    <submittedName>
        <fullName evidence="1">Uncharacterized protein</fullName>
    </submittedName>
</protein>
<name>A0A6N7XIN2_9FIRM</name>
<dbReference type="AlphaFoldDB" id="A0A6N7XIN2"/>
<reference evidence="1 2" key="1">
    <citation type="submission" date="2019-09" db="EMBL/GenBank/DDBJ databases">
        <title>In-depth cultivation of the pig gut microbiome towards novel bacterial diversity and tailored functional studies.</title>
        <authorList>
            <person name="Wylensek D."/>
            <person name="Hitch T.C.A."/>
            <person name="Clavel T."/>
        </authorList>
    </citation>
    <scope>NUCLEOTIDE SEQUENCE [LARGE SCALE GENOMIC DNA]</scope>
    <source>
        <strain evidence="1 2">WCA3-693-APC-4?</strain>
    </source>
</reference>
<dbReference type="RefSeq" id="WP_154440456.1">
    <property type="nucleotide sequence ID" value="NZ_VUNQ01000021.1"/>
</dbReference>
<evidence type="ECO:0000313" key="1">
    <source>
        <dbReference type="EMBL" id="MSU01931.1"/>
    </source>
</evidence>
<dbReference type="Proteomes" id="UP000469523">
    <property type="component" value="Unassembled WGS sequence"/>
</dbReference>
<organism evidence="1 2">
    <name type="scientific">Tissierella pigra</name>
    <dbReference type="NCBI Taxonomy" id="2607614"/>
    <lineage>
        <taxon>Bacteria</taxon>
        <taxon>Bacillati</taxon>
        <taxon>Bacillota</taxon>
        <taxon>Tissierellia</taxon>
        <taxon>Tissierellales</taxon>
        <taxon>Tissierellaceae</taxon>
        <taxon>Tissierella</taxon>
    </lineage>
</organism>
<gene>
    <name evidence="1" type="ORF">FYJ83_10665</name>
</gene>
<dbReference type="EMBL" id="VUNQ01000021">
    <property type="protein sequence ID" value="MSU01931.1"/>
    <property type="molecule type" value="Genomic_DNA"/>
</dbReference>
<evidence type="ECO:0000313" key="2">
    <source>
        <dbReference type="Proteomes" id="UP000469523"/>
    </source>
</evidence>
<proteinExistence type="predicted"/>
<accession>A0A6N7XIN2</accession>
<sequence>MSKANKSPTPLSVMLGDGDSFIVKEKSYIVKPIELKDIEEFMKDNLSIDTQLFNIANEKAKEKVNRWLTGYCFDEESNPVSLEKVMDYGWNVVDLRKFFRKLCDLSG</sequence>
<comment type="caution">
    <text evidence="1">The sequence shown here is derived from an EMBL/GenBank/DDBJ whole genome shotgun (WGS) entry which is preliminary data.</text>
</comment>
<keyword evidence="2" id="KW-1185">Reference proteome</keyword>